<comment type="caution">
    <text evidence="5">The sequence shown here is derived from an EMBL/GenBank/DDBJ whole genome shotgun (WGS) entry which is preliminary data.</text>
</comment>
<feature type="signal peptide" evidence="3">
    <location>
        <begin position="1"/>
        <end position="23"/>
    </location>
</feature>
<evidence type="ECO:0000313" key="5">
    <source>
        <dbReference type="EMBL" id="OQO10588.1"/>
    </source>
</evidence>
<dbReference type="Proteomes" id="UP000192596">
    <property type="component" value="Unassembled WGS sequence"/>
</dbReference>
<sequence>MSTSTWFGRAIAFAAIAATSTFAFPQSSTDPRAWQQCGGIGYAGATNCPPGFPCTRLNDYFSMCYPPATTTTTPSATTTPVITTTSPVTATATTTTANTRSYQQCGGIGYAGPTECPSDFPCTRFNDYFSTCGPSATTTSTRSTTPISTTTATTTTPPTTTISSTTTTLPSRAYAQCGGQGYTGPTTCPPGYPCQRENDYFSNCLPVTTTSTTSSITTTPTTTSSSISTTKSCASTVCQDFINSCGQTYGGCYPYCSGFTRPTFTPPPCTTTTKSPPTTTKPPPPPTTTKPPTTSSPSISTTTKCTLTLCEDFINSCGRMYGGCYPYCSGYTRSTFTDPGCPTTTTTTSSSSSITTTAKPTSCTSTRCEDNVNACGKTYGGCYPYCSGFPRPTFVDPGCSSTKTTSKAPAPTTAVPY</sequence>
<reference evidence="6" key="1">
    <citation type="submission" date="2017-03" db="EMBL/GenBank/DDBJ databases">
        <title>Genomes of endolithic fungi from Antarctica.</title>
        <authorList>
            <person name="Coleine C."/>
            <person name="Masonjones S."/>
            <person name="Stajich J.E."/>
        </authorList>
    </citation>
    <scope>NUCLEOTIDE SEQUENCE [LARGE SCALE GENOMIC DNA]</scope>
    <source>
        <strain evidence="6">CCFEE 5527</strain>
    </source>
</reference>
<evidence type="ECO:0000313" key="6">
    <source>
        <dbReference type="Proteomes" id="UP000192596"/>
    </source>
</evidence>
<feature type="domain" description="CBM1" evidence="4">
    <location>
        <begin position="97"/>
        <end position="133"/>
    </location>
</feature>
<dbReference type="GO" id="GO:0005576">
    <property type="term" value="C:extracellular region"/>
    <property type="evidence" value="ECO:0007669"/>
    <property type="project" value="InterPro"/>
</dbReference>
<feature type="region of interest" description="Disordered" evidence="2">
    <location>
        <begin position="269"/>
        <end position="301"/>
    </location>
</feature>
<organism evidence="5 6">
    <name type="scientific">Cryoendolithus antarcticus</name>
    <dbReference type="NCBI Taxonomy" id="1507870"/>
    <lineage>
        <taxon>Eukaryota</taxon>
        <taxon>Fungi</taxon>
        <taxon>Dikarya</taxon>
        <taxon>Ascomycota</taxon>
        <taxon>Pezizomycotina</taxon>
        <taxon>Dothideomycetes</taxon>
        <taxon>Dothideomycetidae</taxon>
        <taxon>Cladosporiales</taxon>
        <taxon>Cladosporiaceae</taxon>
        <taxon>Cryoendolithus</taxon>
    </lineage>
</organism>
<protein>
    <recommendedName>
        <fullName evidence="4">CBM1 domain-containing protein</fullName>
    </recommendedName>
</protein>
<dbReference type="GO" id="GO:0005975">
    <property type="term" value="P:carbohydrate metabolic process"/>
    <property type="evidence" value="ECO:0007669"/>
    <property type="project" value="InterPro"/>
</dbReference>
<evidence type="ECO:0000256" key="2">
    <source>
        <dbReference type="SAM" id="MobiDB-lite"/>
    </source>
</evidence>
<feature type="compositionally biased region" description="Low complexity" evidence="2">
    <location>
        <begin position="290"/>
        <end position="301"/>
    </location>
</feature>
<dbReference type="STRING" id="1507870.A0A1V8TH56"/>
<evidence type="ECO:0000256" key="3">
    <source>
        <dbReference type="SAM" id="SignalP"/>
    </source>
</evidence>
<dbReference type="SMART" id="SM00236">
    <property type="entry name" value="fCBD"/>
    <property type="match status" value="3"/>
</dbReference>
<keyword evidence="1 3" id="KW-0732">Signal</keyword>
<dbReference type="InterPro" id="IPR035971">
    <property type="entry name" value="CBD_sf"/>
</dbReference>
<evidence type="ECO:0000259" key="4">
    <source>
        <dbReference type="PROSITE" id="PS51164"/>
    </source>
</evidence>
<feature type="region of interest" description="Disordered" evidence="2">
    <location>
        <begin position="136"/>
        <end position="165"/>
    </location>
</feature>
<name>A0A1V8TH56_9PEZI</name>
<dbReference type="EMBL" id="NAJO01000008">
    <property type="protein sequence ID" value="OQO10588.1"/>
    <property type="molecule type" value="Genomic_DNA"/>
</dbReference>
<feature type="compositionally biased region" description="Pro residues" evidence="2">
    <location>
        <begin position="279"/>
        <end position="289"/>
    </location>
</feature>
<evidence type="ECO:0000256" key="1">
    <source>
        <dbReference type="ARBA" id="ARBA00022729"/>
    </source>
</evidence>
<gene>
    <name evidence="5" type="ORF">B0A48_03886</name>
</gene>
<dbReference type="AlphaFoldDB" id="A0A1V8TH56"/>
<feature type="domain" description="CBM1" evidence="4">
    <location>
        <begin position="169"/>
        <end position="205"/>
    </location>
</feature>
<feature type="chain" id="PRO_5012754343" description="CBM1 domain-containing protein" evidence="3">
    <location>
        <begin position="24"/>
        <end position="417"/>
    </location>
</feature>
<dbReference type="GO" id="GO:0030248">
    <property type="term" value="F:cellulose binding"/>
    <property type="evidence" value="ECO:0007669"/>
    <property type="project" value="InterPro"/>
</dbReference>
<accession>A0A1V8TH56</accession>
<dbReference type="InParanoid" id="A0A1V8TH56"/>
<dbReference type="InterPro" id="IPR000254">
    <property type="entry name" value="CBD"/>
</dbReference>
<proteinExistence type="predicted"/>
<keyword evidence="6" id="KW-1185">Reference proteome</keyword>
<dbReference type="Pfam" id="PF00734">
    <property type="entry name" value="CBM_1"/>
    <property type="match status" value="3"/>
</dbReference>
<feature type="domain" description="CBM1" evidence="4">
    <location>
        <begin position="29"/>
        <end position="65"/>
    </location>
</feature>
<dbReference type="SUPFAM" id="SSF57180">
    <property type="entry name" value="Cellulose-binding domain"/>
    <property type="match status" value="3"/>
</dbReference>
<dbReference type="PROSITE" id="PS51164">
    <property type="entry name" value="CBM1_2"/>
    <property type="match status" value="3"/>
</dbReference>
<dbReference type="OrthoDB" id="3924764at2759"/>